<comment type="caution">
    <text evidence="10">The sequence shown here is derived from an EMBL/GenBank/DDBJ whole genome shotgun (WGS) entry which is preliminary data.</text>
</comment>
<accession>A0A927N4D4</accession>
<name>A0A927N4D4_9ACTN</name>
<dbReference type="GO" id="GO:0005975">
    <property type="term" value="P:carbohydrate metabolic process"/>
    <property type="evidence" value="ECO:0007669"/>
    <property type="project" value="InterPro"/>
</dbReference>
<feature type="region of interest" description="Disordered" evidence="7">
    <location>
        <begin position="509"/>
        <end position="560"/>
    </location>
</feature>
<dbReference type="SUPFAM" id="SSF51445">
    <property type="entry name" value="(Trans)glycosidases"/>
    <property type="match status" value="1"/>
</dbReference>
<dbReference type="PANTHER" id="PTHR22600">
    <property type="entry name" value="BETA-HEXOSAMINIDASE"/>
    <property type="match status" value="1"/>
</dbReference>
<evidence type="ECO:0000259" key="9">
    <source>
        <dbReference type="Pfam" id="PF02838"/>
    </source>
</evidence>
<feature type="region of interest" description="Disordered" evidence="7">
    <location>
        <begin position="1"/>
        <end position="20"/>
    </location>
</feature>
<evidence type="ECO:0000256" key="7">
    <source>
        <dbReference type="SAM" id="MobiDB-lite"/>
    </source>
</evidence>
<dbReference type="GO" id="GO:0016020">
    <property type="term" value="C:membrane"/>
    <property type="evidence" value="ECO:0007669"/>
    <property type="project" value="TreeGrafter"/>
</dbReference>
<dbReference type="InterPro" id="IPR029018">
    <property type="entry name" value="Hex-like_dom2"/>
</dbReference>
<sequence>MTDRYQTLLPRPRQATRTSGSYELTADTTLVAAPGAEGAARTLRELLAPLRLPLRDAAEAGAAGAVTVRLDGSLDPEGYQLRVHEQGVDVVGADEAGVRHATQTLRQLLPDDAWRTVAPRGTRWVVECGEISDAPALSWRGAMLDVSRYFFPKRTLMRYVDLLAMHRYNRLHLHLTDDQGWRIESRRYPEVHQIGSHRPHTQAGRDRKAGRNDGTPHGGYYTLDDLAEIHAYAEERGVLLVPEIDLPGHSSALLQARPEFGVGSHQVLTGWGISSGVVKPLPATVSFLGELLDELLDAMPVPYVHLGGDECVITDWATDPEITAYQQELGIAEPIGLHGHFLRELGKHLSGRGVRMVVWDEAFVTGGVLEDSIVMAWRGDSVARRAAAAGYDVVRTPVYPTYLNYDQSDLAEEPLSQGGPITIPDVAEFDPAPAQWSAEERGKVLGLQFQAWSEYIAQERHLDYMMFPRASVLAEVAWTGAPVADDDYAERLRAHLGRLDAAGVEYRPLDGPHPWQGGGTGDWRRQTGSTMAAERVHHEEISELGEVKQSSTNPASTNPA</sequence>
<evidence type="ECO:0000256" key="2">
    <source>
        <dbReference type="ARBA" id="ARBA00006285"/>
    </source>
</evidence>
<feature type="compositionally biased region" description="Polar residues" evidence="7">
    <location>
        <begin position="548"/>
        <end position="560"/>
    </location>
</feature>
<dbReference type="InterPro" id="IPR015882">
    <property type="entry name" value="HEX_bac_N"/>
</dbReference>
<evidence type="ECO:0000313" key="11">
    <source>
        <dbReference type="Proteomes" id="UP000638648"/>
    </source>
</evidence>
<dbReference type="InterPro" id="IPR015883">
    <property type="entry name" value="Glyco_hydro_20_cat"/>
</dbReference>
<dbReference type="AlphaFoldDB" id="A0A927N4D4"/>
<dbReference type="Pfam" id="PF02838">
    <property type="entry name" value="Glyco_hydro_20b"/>
    <property type="match status" value="1"/>
</dbReference>
<dbReference type="InterPro" id="IPR025705">
    <property type="entry name" value="Beta_hexosaminidase_sua/sub"/>
</dbReference>
<feature type="domain" description="Glycoside hydrolase family 20 catalytic" evidence="8">
    <location>
        <begin position="138"/>
        <end position="480"/>
    </location>
</feature>
<dbReference type="Proteomes" id="UP000638648">
    <property type="component" value="Unassembled WGS sequence"/>
</dbReference>
<dbReference type="EMBL" id="JADBEM010000001">
    <property type="protein sequence ID" value="MBE1608742.1"/>
    <property type="molecule type" value="Genomic_DNA"/>
</dbReference>
<evidence type="ECO:0000256" key="1">
    <source>
        <dbReference type="ARBA" id="ARBA00001231"/>
    </source>
</evidence>
<comment type="similarity">
    <text evidence="2">Belongs to the glycosyl hydrolase 20 family.</text>
</comment>
<dbReference type="PANTHER" id="PTHR22600:SF57">
    <property type="entry name" value="BETA-N-ACETYLHEXOSAMINIDASE"/>
    <property type="match status" value="1"/>
</dbReference>
<dbReference type="CDD" id="cd06563">
    <property type="entry name" value="GH20_chitobiase-like"/>
    <property type="match status" value="1"/>
</dbReference>
<dbReference type="EC" id="3.2.1.52" evidence="3"/>
<protein>
    <recommendedName>
        <fullName evidence="3">beta-N-acetylhexosaminidase</fullName>
        <ecNumber evidence="3">3.2.1.52</ecNumber>
    </recommendedName>
</protein>
<evidence type="ECO:0000259" key="8">
    <source>
        <dbReference type="Pfam" id="PF00728"/>
    </source>
</evidence>
<gene>
    <name evidence="10" type="ORF">HEB94_005590</name>
</gene>
<feature type="region of interest" description="Disordered" evidence="7">
    <location>
        <begin position="194"/>
        <end position="217"/>
    </location>
</feature>
<dbReference type="InterPro" id="IPR017853">
    <property type="entry name" value="GH"/>
</dbReference>
<evidence type="ECO:0000313" key="10">
    <source>
        <dbReference type="EMBL" id="MBE1608742.1"/>
    </source>
</evidence>
<reference evidence="10" key="1">
    <citation type="submission" date="2020-10" db="EMBL/GenBank/DDBJ databases">
        <title>Sequencing the genomes of 1000 actinobacteria strains.</title>
        <authorList>
            <person name="Klenk H.-P."/>
        </authorList>
    </citation>
    <scope>NUCLEOTIDE SEQUENCE</scope>
    <source>
        <strain evidence="10">DSM 45354</strain>
    </source>
</reference>
<dbReference type="GO" id="GO:0004563">
    <property type="term" value="F:beta-N-acetylhexosaminidase activity"/>
    <property type="evidence" value="ECO:0007669"/>
    <property type="project" value="UniProtKB-EC"/>
</dbReference>
<evidence type="ECO:0000256" key="3">
    <source>
        <dbReference type="ARBA" id="ARBA00012663"/>
    </source>
</evidence>
<dbReference type="GO" id="GO:0030203">
    <property type="term" value="P:glycosaminoglycan metabolic process"/>
    <property type="evidence" value="ECO:0007669"/>
    <property type="project" value="TreeGrafter"/>
</dbReference>
<comment type="catalytic activity">
    <reaction evidence="1">
        <text>Hydrolysis of terminal non-reducing N-acetyl-D-hexosamine residues in N-acetyl-beta-D-hexosaminides.</text>
        <dbReference type="EC" id="3.2.1.52"/>
    </reaction>
</comment>
<evidence type="ECO:0000256" key="6">
    <source>
        <dbReference type="PIRSR" id="PIRSR625705-1"/>
    </source>
</evidence>
<dbReference type="Pfam" id="PF00728">
    <property type="entry name" value="Glyco_hydro_20"/>
    <property type="match status" value="1"/>
</dbReference>
<dbReference type="Gene3D" id="3.30.379.10">
    <property type="entry name" value="Chitobiase/beta-hexosaminidase domain 2-like"/>
    <property type="match status" value="1"/>
</dbReference>
<keyword evidence="5 10" id="KW-0326">Glycosidase</keyword>
<keyword evidence="11" id="KW-1185">Reference proteome</keyword>
<proteinExistence type="inferred from homology"/>
<dbReference type="SUPFAM" id="SSF55545">
    <property type="entry name" value="beta-N-acetylhexosaminidase-like domain"/>
    <property type="match status" value="1"/>
</dbReference>
<feature type="domain" description="Beta-hexosaminidase bacterial type N-terminal" evidence="9">
    <location>
        <begin position="7"/>
        <end position="134"/>
    </location>
</feature>
<keyword evidence="4 10" id="KW-0378">Hydrolase</keyword>
<organism evidence="10 11">
    <name type="scientific">Actinopolymorpha pittospori</name>
    <dbReference type="NCBI Taxonomy" id="648752"/>
    <lineage>
        <taxon>Bacteria</taxon>
        <taxon>Bacillati</taxon>
        <taxon>Actinomycetota</taxon>
        <taxon>Actinomycetes</taxon>
        <taxon>Propionibacteriales</taxon>
        <taxon>Actinopolymorphaceae</taxon>
        <taxon>Actinopolymorpha</taxon>
    </lineage>
</organism>
<dbReference type="PRINTS" id="PR00738">
    <property type="entry name" value="GLHYDRLASE20"/>
</dbReference>
<dbReference type="Gene3D" id="3.20.20.80">
    <property type="entry name" value="Glycosidases"/>
    <property type="match status" value="1"/>
</dbReference>
<dbReference type="RefSeq" id="WP_192752461.1">
    <property type="nucleotide sequence ID" value="NZ_BAABJL010000172.1"/>
</dbReference>
<evidence type="ECO:0000256" key="4">
    <source>
        <dbReference type="ARBA" id="ARBA00022801"/>
    </source>
</evidence>
<evidence type="ECO:0000256" key="5">
    <source>
        <dbReference type="ARBA" id="ARBA00023295"/>
    </source>
</evidence>
<feature type="active site" description="Proton donor" evidence="6">
    <location>
        <position position="310"/>
    </location>
</feature>